<keyword evidence="2" id="KW-1185">Reference proteome</keyword>
<evidence type="ECO:0000313" key="2">
    <source>
        <dbReference type="Proteomes" id="UP000785679"/>
    </source>
</evidence>
<dbReference type="EMBL" id="RRYP01021558">
    <property type="protein sequence ID" value="TNV72632.1"/>
    <property type="molecule type" value="Genomic_DNA"/>
</dbReference>
<organism evidence="1 2">
    <name type="scientific">Halteria grandinella</name>
    <dbReference type="NCBI Taxonomy" id="5974"/>
    <lineage>
        <taxon>Eukaryota</taxon>
        <taxon>Sar</taxon>
        <taxon>Alveolata</taxon>
        <taxon>Ciliophora</taxon>
        <taxon>Intramacronucleata</taxon>
        <taxon>Spirotrichea</taxon>
        <taxon>Stichotrichia</taxon>
        <taxon>Sporadotrichida</taxon>
        <taxon>Halteriidae</taxon>
        <taxon>Halteria</taxon>
    </lineage>
</organism>
<protein>
    <submittedName>
        <fullName evidence="1">Uncharacterized protein</fullName>
    </submittedName>
</protein>
<accession>A0A8J8SVQ2</accession>
<reference evidence="1" key="1">
    <citation type="submission" date="2019-06" db="EMBL/GenBank/DDBJ databases">
        <authorList>
            <person name="Zheng W."/>
        </authorList>
    </citation>
    <scope>NUCLEOTIDE SEQUENCE</scope>
    <source>
        <strain evidence="1">QDHG01</strain>
    </source>
</reference>
<name>A0A8J8SVQ2_HALGN</name>
<sequence>MRNQLLPLPLNATHMMNSIIMHAKKIGTSSIQVNRRHMDRRHMNRRLKNRHHKGLRSLGSYQHILLYAL</sequence>
<proteinExistence type="predicted"/>
<evidence type="ECO:0000313" key="1">
    <source>
        <dbReference type="EMBL" id="TNV72632.1"/>
    </source>
</evidence>
<dbReference type="AlphaFoldDB" id="A0A8J8SVQ2"/>
<comment type="caution">
    <text evidence="1">The sequence shown here is derived from an EMBL/GenBank/DDBJ whole genome shotgun (WGS) entry which is preliminary data.</text>
</comment>
<dbReference type="Proteomes" id="UP000785679">
    <property type="component" value="Unassembled WGS sequence"/>
</dbReference>
<gene>
    <name evidence="1" type="ORF">FGO68_gene16216</name>
</gene>